<accession>A0A7Y6IAE6</accession>
<sequence>MTLGTDPVAASALRSVATQLCLDVPEGRRDDVGQLWVYSCNGTSAQQWTRTSTGQITVYDGLKCLGATESGTADGTAVGIHDCDGGDHQRWAFRSDGTIRGVASGLCLDVDVPSSRVQLWSCHDGDNQKWQAI</sequence>
<evidence type="ECO:0000259" key="1">
    <source>
        <dbReference type="SMART" id="SM00458"/>
    </source>
</evidence>
<proteinExistence type="predicted"/>
<gene>
    <name evidence="2" type="ORF">HTZ77_24745</name>
</gene>
<dbReference type="InterPro" id="IPR035992">
    <property type="entry name" value="Ricin_B-like_lectins"/>
</dbReference>
<dbReference type="InterPro" id="IPR000772">
    <property type="entry name" value="Ricin_B_lectin"/>
</dbReference>
<dbReference type="Proteomes" id="UP000586042">
    <property type="component" value="Unassembled WGS sequence"/>
</dbReference>
<keyword evidence="2" id="KW-0430">Lectin</keyword>
<dbReference type="SMART" id="SM00458">
    <property type="entry name" value="RICIN"/>
    <property type="match status" value="1"/>
</dbReference>
<name>A0A7Y6IAE6_9ACTN</name>
<evidence type="ECO:0000313" key="3">
    <source>
        <dbReference type="Proteomes" id="UP000586042"/>
    </source>
</evidence>
<feature type="domain" description="Ricin B lectin" evidence="1">
    <location>
        <begin position="6"/>
        <end position="133"/>
    </location>
</feature>
<dbReference type="GO" id="GO:0030246">
    <property type="term" value="F:carbohydrate binding"/>
    <property type="evidence" value="ECO:0007669"/>
    <property type="project" value="UniProtKB-KW"/>
</dbReference>
<comment type="caution">
    <text evidence="2">The sequence shown here is derived from an EMBL/GenBank/DDBJ whole genome shotgun (WGS) entry which is preliminary data.</text>
</comment>
<reference evidence="2 3" key="1">
    <citation type="submission" date="2020-06" db="EMBL/GenBank/DDBJ databases">
        <title>Nonomuraea sp. SMC257, a novel actinomycete isolated from soil.</title>
        <authorList>
            <person name="Chanama M."/>
        </authorList>
    </citation>
    <scope>NUCLEOTIDE SEQUENCE [LARGE SCALE GENOMIC DNA]</scope>
    <source>
        <strain evidence="2 3">SMC257</strain>
    </source>
</reference>
<dbReference type="AlphaFoldDB" id="A0A7Y6IAE6"/>
<protein>
    <submittedName>
        <fullName evidence="2">Ricin-type beta-trefoil lectin domain protein</fullName>
    </submittedName>
</protein>
<organism evidence="2 3">
    <name type="scientific">Nonomuraea montanisoli</name>
    <dbReference type="NCBI Taxonomy" id="2741721"/>
    <lineage>
        <taxon>Bacteria</taxon>
        <taxon>Bacillati</taxon>
        <taxon>Actinomycetota</taxon>
        <taxon>Actinomycetes</taxon>
        <taxon>Streptosporangiales</taxon>
        <taxon>Streptosporangiaceae</taxon>
        <taxon>Nonomuraea</taxon>
    </lineage>
</organism>
<dbReference type="EMBL" id="JABWGN010000009">
    <property type="protein sequence ID" value="NUW34618.1"/>
    <property type="molecule type" value="Genomic_DNA"/>
</dbReference>
<dbReference type="PROSITE" id="PS50231">
    <property type="entry name" value="RICIN_B_LECTIN"/>
    <property type="match status" value="1"/>
</dbReference>
<dbReference type="SUPFAM" id="SSF50370">
    <property type="entry name" value="Ricin B-like lectins"/>
    <property type="match status" value="1"/>
</dbReference>
<keyword evidence="3" id="KW-1185">Reference proteome</keyword>
<dbReference type="CDD" id="cd23418">
    <property type="entry name" value="beta-trefoil_Ricin_XLN-like"/>
    <property type="match status" value="1"/>
</dbReference>
<evidence type="ECO:0000313" key="2">
    <source>
        <dbReference type="EMBL" id="NUW34618.1"/>
    </source>
</evidence>
<dbReference type="Gene3D" id="2.80.10.50">
    <property type="match status" value="1"/>
</dbReference>
<dbReference type="Pfam" id="PF00652">
    <property type="entry name" value="Ricin_B_lectin"/>
    <property type="match status" value="1"/>
</dbReference>